<dbReference type="EMBL" id="CP047186">
    <property type="protein sequence ID" value="QHC56565.1"/>
    <property type="molecule type" value="Genomic_DNA"/>
</dbReference>
<dbReference type="Proteomes" id="UP000465031">
    <property type="component" value="Chromosome"/>
</dbReference>
<dbReference type="RefSeq" id="WP_132505052.1">
    <property type="nucleotide sequence ID" value="NZ_CP047186.1"/>
</dbReference>
<name>A0AAE6RMT1_9MICO</name>
<gene>
    <name evidence="1" type="ORF">GSU10_13615</name>
</gene>
<proteinExistence type="predicted"/>
<sequence>MGKIDACRLLADRVEALAASEPAPRALIRDLARDVAGIRGGLLGPLDLLGGGRNRIRGRGFAESYDDDTRGQSRHFAGVAGATLYLGGTLAHLLLRTAGGDRAGSADDRLTRRAVEWSRLLRRGRLPVSEAGEWIRREICA</sequence>
<protein>
    <submittedName>
        <fullName evidence="1">Uncharacterized protein</fullName>
    </submittedName>
</protein>
<accession>A0AAE6RMT1</accession>
<evidence type="ECO:0000313" key="1">
    <source>
        <dbReference type="EMBL" id="QHC56565.1"/>
    </source>
</evidence>
<dbReference type="AlphaFoldDB" id="A0AAE6RMT1"/>
<dbReference type="KEGG" id="rte:GSU10_13615"/>
<organism evidence="1 2">
    <name type="scientific">Rathayibacter tanaceti</name>
    <dbReference type="NCBI Taxonomy" id="1671680"/>
    <lineage>
        <taxon>Bacteria</taxon>
        <taxon>Bacillati</taxon>
        <taxon>Actinomycetota</taxon>
        <taxon>Actinomycetes</taxon>
        <taxon>Micrococcales</taxon>
        <taxon>Microbacteriaceae</taxon>
        <taxon>Rathayibacter</taxon>
    </lineage>
</organism>
<evidence type="ECO:0000313" key="2">
    <source>
        <dbReference type="Proteomes" id="UP000465031"/>
    </source>
</evidence>
<reference evidence="2" key="1">
    <citation type="submission" date="2019-12" db="EMBL/GenBank/DDBJ databases">
        <title>Complete and draft genome sequences of new strains and members of some known species of the genus Rathayibacter isolated from plants.</title>
        <authorList>
            <person name="Tarlachkov S.V."/>
            <person name="Starodumova I.P."/>
            <person name="Dorofeeva L.V."/>
            <person name="Prisyazhnaya N.V."/>
            <person name="Leyn S."/>
            <person name="Zlamal J."/>
            <person name="Elan M."/>
            <person name="Osterman A.L."/>
            <person name="Nadler S."/>
            <person name="Subbotin S.A."/>
            <person name="Evtushenko L.I."/>
        </authorList>
    </citation>
    <scope>NUCLEOTIDE SEQUENCE [LARGE SCALE GENOMIC DNA]</scope>
    <source>
        <strain evidence="2">VKM Ac-2761</strain>
    </source>
</reference>